<keyword evidence="5" id="KW-0489">Methyltransferase</keyword>
<gene>
    <name evidence="5" type="ORF">IAD31_09200</name>
</gene>
<dbReference type="Pfam" id="PF08241">
    <property type="entry name" value="Methyltransf_11"/>
    <property type="match status" value="1"/>
</dbReference>
<comment type="caution">
    <text evidence="5">The sequence shown here is derived from an EMBL/GenBank/DDBJ whole genome shotgun (WGS) entry which is preliminary data.</text>
</comment>
<evidence type="ECO:0000313" key="5">
    <source>
        <dbReference type="EMBL" id="HIQ61752.1"/>
    </source>
</evidence>
<dbReference type="InterPro" id="IPR013216">
    <property type="entry name" value="Methyltransf_11"/>
</dbReference>
<feature type="binding site" evidence="2">
    <location>
        <position position="68"/>
    </location>
    <ligand>
        <name>S-adenosyl-L-methionine</name>
        <dbReference type="ChEBI" id="CHEBI:59789"/>
    </ligand>
</feature>
<keyword evidence="1" id="KW-0479">Metal-binding</keyword>
<evidence type="ECO:0000256" key="2">
    <source>
        <dbReference type="PIRSR" id="PIRSR018249-2"/>
    </source>
</evidence>
<dbReference type="InterPro" id="IPR016718">
    <property type="entry name" value="rRNA_m1G-MeTrfase_A_prd"/>
</dbReference>
<dbReference type="PANTHER" id="PTHR42912:SF45">
    <property type="entry name" value="23S RRNA (GUANINE(745)-N(1))-METHYLTRANSFERASE"/>
    <property type="match status" value="1"/>
</dbReference>
<dbReference type="Gene3D" id="3.40.50.150">
    <property type="entry name" value="Vaccinia Virus protein VP39"/>
    <property type="match status" value="1"/>
</dbReference>
<feature type="binding site" evidence="1">
    <location>
        <position position="22"/>
    </location>
    <ligand>
        <name>Zn(2+)</name>
        <dbReference type="ChEBI" id="CHEBI:29105"/>
    </ligand>
</feature>
<feature type="domain" description="Methyltransferase type 11" evidence="3">
    <location>
        <begin position="90"/>
        <end position="174"/>
    </location>
</feature>
<feature type="binding site" evidence="1">
    <location>
        <position position="26"/>
    </location>
    <ligand>
        <name>Zn(2+)</name>
        <dbReference type="ChEBI" id="CHEBI:29105"/>
    </ligand>
</feature>
<dbReference type="PIRSF" id="PIRSF018249">
    <property type="entry name" value="MyrA_prd"/>
    <property type="match status" value="1"/>
</dbReference>
<reference evidence="5" key="2">
    <citation type="journal article" date="2021" name="PeerJ">
        <title>Extensive microbial diversity within the chicken gut microbiome revealed by metagenomics and culture.</title>
        <authorList>
            <person name="Gilroy R."/>
            <person name="Ravi A."/>
            <person name="Getino M."/>
            <person name="Pursley I."/>
            <person name="Horton D.L."/>
            <person name="Alikhan N.F."/>
            <person name="Baker D."/>
            <person name="Gharbi K."/>
            <person name="Hall N."/>
            <person name="Watson M."/>
            <person name="Adriaenssens E.M."/>
            <person name="Foster-Nyarko E."/>
            <person name="Jarju S."/>
            <person name="Secka A."/>
            <person name="Antonio M."/>
            <person name="Oren A."/>
            <person name="Chaudhuri R.R."/>
            <person name="La Ragione R."/>
            <person name="Hildebrand F."/>
            <person name="Pallen M.J."/>
        </authorList>
    </citation>
    <scope>NUCLEOTIDE SEQUENCE</scope>
    <source>
        <strain evidence="5">ChiGjej2B2-12916</strain>
    </source>
</reference>
<organism evidence="5 6">
    <name type="scientific">Candidatus Enterenecus faecium</name>
    <dbReference type="NCBI Taxonomy" id="2840780"/>
    <lineage>
        <taxon>Bacteria</taxon>
        <taxon>Bacillati</taxon>
        <taxon>Bacillota</taxon>
        <taxon>Clostridia</taxon>
        <taxon>Eubacteriales</taxon>
        <taxon>Candidatus Enterenecus</taxon>
    </lineage>
</organism>
<dbReference type="GO" id="GO:0008757">
    <property type="term" value="F:S-adenosylmethionine-dependent methyltransferase activity"/>
    <property type="evidence" value="ECO:0007669"/>
    <property type="project" value="InterPro"/>
</dbReference>
<dbReference type="Proteomes" id="UP000886879">
    <property type="component" value="Unassembled WGS sequence"/>
</dbReference>
<evidence type="ECO:0000256" key="1">
    <source>
        <dbReference type="PIRSR" id="PIRSR018249-1"/>
    </source>
</evidence>
<dbReference type="GO" id="GO:0032259">
    <property type="term" value="P:methylation"/>
    <property type="evidence" value="ECO:0007669"/>
    <property type="project" value="UniProtKB-KW"/>
</dbReference>
<dbReference type="InterPro" id="IPR029063">
    <property type="entry name" value="SAM-dependent_MTases_sf"/>
</dbReference>
<feature type="binding site" evidence="1">
    <location>
        <position position="9"/>
    </location>
    <ligand>
        <name>Zn(2+)</name>
        <dbReference type="ChEBI" id="CHEBI:29105"/>
    </ligand>
</feature>
<feature type="binding site" evidence="2">
    <location>
        <begin position="96"/>
        <end position="97"/>
    </location>
    <ligand>
        <name>S-adenosyl-L-methionine</name>
        <dbReference type="ChEBI" id="CHEBI:59789"/>
    </ligand>
</feature>
<protein>
    <submittedName>
        <fullName evidence="5">Methyltransferase domain-containing protein</fullName>
    </submittedName>
</protein>
<dbReference type="Pfam" id="PF21302">
    <property type="entry name" value="Zn_ribbon_RlmA"/>
    <property type="match status" value="1"/>
</dbReference>
<dbReference type="GO" id="GO:0046872">
    <property type="term" value="F:metal ion binding"/>
    <property type="evidence" value="ECO:0007669"/>
    <property type="project" value="UniProtKB-KW"/>
</dbReference>
<dbReference type="InterPro" id="IPR048647">
    <property type="entry name" value="RlmA_N"/>
</dbReference>
<dbReference type="PANTHER" id="PTHR42912">
    <property type="entry name" value="METHYLTRANSFERASE"/>
    <property type="match status" value="1"/>
</dbReference>
<keyword evidence="5" id="KW-0808">Transferase</keyword>
<reference evidence="5" key="1">
    <citation type="submission" date="2020-10" db="EMBL/GenBank/DDBJ databases">
        <authorList>
            <person name="Gilroy R."/>
        </authorList>
    </citation>
    <scope>NUCLEOTIDE SEQUENCE</scope>
    <source>
        <strain evidence="5">ChiGjej2B2-12916</strain>
    </source>
</reference>
<name>A0A9D0YTM1_9FIRM</name>
<dbReference type="InterPro" id="IPR050508">
    <property type="entry name" value="Methyltransf_Superfamily"/>
</dbReference>
<proteinExistence type="predicted"/>
<feature type="binding site" evidence="2">
    <location>
        <position position="182"/>
    </location>
    <ligand>
        <name>S-adenosyl-L-methionine</name>
        <dbReference type="ChEBI" id="CHEBI:59789"/>
    </ligand>
</feature>
<dbReference type="CDD" id="cd02440">
    <property type="entry name" value="AdoMet_MTases"/>
    <property type="match status" value="1"/>
</dbReference>
<evidence type="ECO:0000259" key="4">
    <source>
        <dbReference type="Pfam" id="PF21302"/>
    </source>
</evidence>
<evidence type="ECO:0000259" key="3">
    <source>
        <dbReference type="Pfam" id="PF08241"/>
    </source>
</evidence>
<sequence length="277" mass="30704">MSLFRCPICGSPLTREGRTYTCPNRHCYDVAREGYVHLLPANQKHSANPGDDKAMIAARTAFLDRDYYAPLRETLCQVVSAHGGQSPKILDVGCGEGYYTQGLAQLPGAEIAGVDLSKAGLKKAARRVNEGEFAVASVYHLPVADEAVDVVVDCFAPLALEEYRRVLRKGGLFVYVVPAPQHLMEMKAVLYDTPYPNPEERVEYEGFSYVDILPVTTTFTLPDQASIQALFGMTPYAWKTPRAGVERLEQLEQLTVTADFRVHVFRREGCKKPSSVL</sequence>
<keyword evidence="1" id="KW-0862">Zinc</keyword>
<evidence type="ECO:0000313" key="6">
    <source>
        <dbReference type="Proteomes" id="UP000886879"/>
    </source>
</evidence>
<feature type="binding site" evidence="1">
    <location>
        <position position="6"/>
    </location>
    <ligand>
        <name>Zn(2+)</name>
        <dbReference type="ChEBI" id="CHEBI:29105"/>
    </ligand>
</feature>
<accession>A0A9D0YTM1</accession>
<keyword evidence="2" id="KW-0949">S-adenosyl-L-methionine</keyword>
<dbReference type="EMBL" id="DVFO01000100">
    <property type="protein sequence ID" value="HIQ61752.1"/>
    <property type="molecule type" value="Genomic_DNA"/>
</dbReference>
<feature type="domain" description="23S rRNA (guanine(745)-N(1))-methyltransferase N-terminal" evidence="4">
    <location>
        <begin position="4"/>
        <end position="46"/>
    </location>
</feature>
<dbReference type="AlphaFoldDB" id="A0A9D0YTM1"/>
<dbReference type="SUPFAM" id="SSF53335">
    <property type="entry name" value="S-adenosyl-L-methionine-dependent methyltransferases"/>
    <property type="match status" value="1"/>
</dbReference>